<keyword evidence="5" id="KW-0560">Oxidoreductase</keyword>
<accession>A0A411HPK5</accession>
<organism evidence="8 9">
    <name type="scientific">Pseudolysobacter antarcticus</name>
    <dbReference type="NCBI Taxonomy" id="2511995"/>
    <lineage>
        <taxon>Bacteria</taxon>
        <taxon>Pseudomonadati</taxon>
        <taxon>Pseudomonadota</taxon>
        <taxon>Gammaproteobacteria</taxon>
        <taxon>Lysobacterales</taxon>
        <taxon>Rhodanobacteraceae</taxon>
        <taxon>Pseudolysobacter</taxon>
    </lineage>
</organism>
<dbReference type="OrthoDB" id="9769473at2"/>
<dbReference type="Gene3D" id="1.20.140.10">
    <property type="entry name" value="Butyryl-CoA Dehydrogenase, subunit A, domain 3"/>
    <property type="match status" value="1"/>
</dbReference>
<dbReference type="RefSeq" id="WP_129836320.1">
    <property type="nucleotide sequence ID" value="NZ_CP035704.1"/>
</dbReference>
<dbReference type="GO" id="GO:0003995">
    <property type="term" value="F:acyl-CoA dehydrogenase activity"/>
    <property type="evidence" value="ECO:0007669"/>
    <property type="project" value="TreeGrafter"/>
</dbReference>
<dbReference type="InterPro" id="IPR036250">
    <property type="entry name" value="AcylCo_DH-like_C"/>
</dbReference>
<evidence type="ECO:0000256" key="5">
    <source>
        <dbReference type="ARBA" id="ARBA00023002"/>
    </source>
</evidence>
<dbReference type="Proteomes" id="UP000291562">
    <property type="component" value="Chromosome"/>
</dbReference>
<keyword evidence="9" id="KW-1185">Reference proteome</keyword>
<protein>
    <submittedName>
        <fullName evidence="8">Acyl-CoA dehydrogenase</fullName>
    </submittedName>
</protein>
<proteinExistence type="inferred from homology"/>
<dbReference type="Pfam" id="PF00441">
    <property type="entry name" value="Acyl-CoA_dh_1"/>
    <property type="match status" value="1"/>
</dbReference>
<evidence type="ECO:0000259" key="6">
    <source>
        <dbReference type="Pfam" id="PF00441"/>
    </source>
</evidence>
<reference evidence="8 9" key="1">
    <citation type="submission" date="2019-01" db="EMBL/GenBank/DDBJ databases">
        <title>Pseudolysobacter antarctica gen. nov., sp. nov., isolated from Fildes Peninsula, Antarctica.</title>
        <authorList>
            <person name="Wei Z."/>
            <person name="Peng F."/>
        </authorList>
    </citation>
    <scope>NUCLEOTIDE SEQUENCE [LARGE SCALE GENOMIC DNA]</scope>
    <source>
        <strain evidence="8 9">AQ6-296</strain>
    </source>
</reference>
<evidence type="ECO:0000256" key="2">
    <source>
        <dbReference type="ARBA" id="ARBA00009347"/>
    </source>
</evidence>
<evidence type="ECO:0000313" key="8">
    <source>
        <dbReference type="EMBL" id="QBB72396.1"/>
    </source>
</evidence>
<name>A0A411HPK5_9GAMM</name>
<evidence type="ECO:0000259" key="7">
    <source>
        <dbReference type="Pfam" id="PF02771"/>
    </source>
</evidence>
<dbReference type="AlphaFoldDB" id="A0A411HPK5"/>
<dbReference type="InterPro" id="IPR046373">
    <property type="entry name" value="Acyl-CoA_Oxase/DH_mid-dom_sf"/>
</dbReference>
<feature type="domain" description="Acyl-CoA dehydrogenase/oxidase C-terminal" evidence="6">
    <location>
        <begin position="227"/>
        <end position="369"/>
    </location>
</feature>
<dbReference type="EMBL" id="CP035704">
    <property type="protein sequence ID" value="QBB72396.1"/>
    <property type="molecule type" value="Genomic_DNA"/>
</dbReference>
<evidence type="ECO:0000256" key="3">
    <source>
        <dbReference type="ARBA" id="ARBA00022630"/>
    </source>
</evidence>
<keyword evidence="3" id="KW-0285">Flavoprotein</keyword>
<dbReference type="InterPro" id="IPR009075">
    <property type="entry name" value="AcylCo_DH/oxidase_C"/>
</dbReference>
<dbReference type="Gene3D" id="1.10.540.10">
    <property type="entry name" value="Acyl-CoA dehydrogenase/oxidase, N-terminal domain"/>
    <property type="match status" value="1"/>
</dbReference>
<evidence type="ECO:0000313" key="9">
    <source>
        <dbReference type="Proteomes" id="UP000291562"/>
    </source>
</evidence>
<dbReference type="GO" id="GO:0050660">
    <property type="term" value="F:flavin adenine dinucleotide binding"/>
    <property type="evidence" value="ECO:0007669"/>
    <property type="project" value="InterPro"/>
</dbReference>
<dbReference type="PANTHER" id="PTHR43884">
    <property type="entry name" value="ACYL-COA DEHYDROGENASE"/>
    <property type="match status" value="1"/>
</dbReference>
<dbReference type="CDD" id="cd00567">
    <property type="entry name" value="ACAD"/>
    <property type="match status" value="1"/>
</dbReference>
<dbReference type="SUPFAM" id="SSF56645">
    <property type="entry name" value="Acyl-CoA dehydrogenase NM domain-like"/>
    <property type="match status" value="1"/>
</dbReference>
<comment type="cofactor">
    <cofactor evidence="1">
        <name>FAD</name>
        <dbReference type="ChEBI" id="CHEBI:57692"/>
    </cofactor>
</comment>
<dbReference type="InterPro" id="IPR009100">
    <property type="entry name" value="AcylCoA_DH/oxidase_NM_dom_sf"/>
</dbReference>
<evidence type="ECO:0000256" key="1">
    <source>
        <dbReference type="ARBA" id="ARBA00001974"/>
    </source>
</evidence>
<feature type="domain" description="Acyl-CoA dehydrogenase/oxidase N-terminal" evidence="7">
    <location>
        <begin position="6"/>
        <end position="118"/>
    </location>
</feature>
<dbReference type="Gene3D" id="2.40.110.10">
    <property type="entry name" value="Butyryl-CoA Dehydrogenase, subunit A, domain 2"/>
    <property type="match status" value="1"/>
</dbReference>
<dbReference type="KEGG" id="xbc:ELE36_19600"/>
<dbReference type="InterPro" id="IPR037069">
    <property type="entry name" value="AcylCoA_DH/ox_N_sf"/>
</dbReference>
<keyword evidence="4" id="KW-0274">FAD</keyword>
<gene>
    <name evidence="8" type="ORF">ELE36_19600</name>
</gene>
<sequence length="373" mass="40589">MDFSFSDEQQMLLDTTRRFISERYDFDYRNKVRDSETGWSREIWTALGELGLLALNIPEQDGGIGAGAVGTMLVGNAIGEGLLLEPFLSSAVIATQAIVELASAQQREQWLPALASGELIAVLAHDETATRENSLQVETRAVRDVDGWRIDGNKSVVYHAPAANLLLVSARIAENDIGLFAIPHDAAGLQLLPCVTVDEQRAAAVLLQDVHVGADARLGGDAKVALQSVLDIGLAALCAEAFGAMQKILTATIEYSRSRVQFGAPIGSFQALQHRMAEMLMHLEQARSMSYLATSQCTDPDPLARRAALSAAKALMGQAARYIGQQAVQLHGGMGMTDELNVSHYFKRLLAFELRYGNTDRHLETYRQQLHAA</sequence>
<dbReference type="PANTHER" id="PTHR43884:SF20">
    <property type="entry name" value="ACYL-COA DEHYDROGENASE FADE28"/>
    <property type="match status" value="1"/>
</dbReference>
<evidence type="ECO:0000256" key="4">
    <source>
        <dbReference type="ARBA" id="ARBA00022827"/>
    </source>
</evidence>
<comment type="similarity">
    <text evidence="2">Belongs to the acyl-CoA dehydrogenase family.</text>
</comment>
<dbReference type="InterPro" id="IPR013786">
    <property type="entry name" value="AcylCoA_DH/ox_N"/>
</dbReference>
<dbReference type="Pfam" id="PF02771">
    <property type="entry name" value="Acyl-CoA_dh_N"/>
    <property type="match status" value="1"/>
</dbReference>
<dbReference type="SUPFAM" id="SSF47203">
    <property type="entry name" value="Acyl-CoA dehydrogenase C-terminal domain-like"/>
    <property type="match status" value="1"/>
</dbReference>